<reference evidence="1 2" key="1">
    <citation type="submission" date="2015-03" db="EMBL/GenBank/DDBJ databases">
        <authorList>
            <person name="Hassan Y."/>
            <person name="Lepp D."/>
            <person name="Li X.-Z."/>
            <person name="Zhou T."/>
        </authorList>
    </citation>
    <scope>NUCLEOTIDE SEQUENCE [LARGE SCALE GENOMIC DNA]</scope>
    <source>
        <strain evidence="1 2">IPL18</strain>
    </source>
</reference>
<dbReference type="PATRIC" id="fig|429727.3.peg.1134"/>
<gene>
    <name evidence="1" type="ORF">VE26_05480</name>
</gene>
<dbReference type="RefSeq" id="WP_046104082.1">
    <property type="nucleotide sequence ID" value="NZ_JZEY01000054.1"/>
</dbReference>
<comment type="caution">
    <text evidence="1">The sequence shown here is derived from an EMBL/GenBank/DDBJ whole genome shotgun (WGS) entry which is preliminary data.</text>
</comment>
<dbReference type="AlphaFoldDB" id="A0A0F5FKG5"/>
<organism evidence="1 2">
    <name type="scientific">Devosia chinhatensis</name>
    <dbReference type="NCBI Taxonomy" id="429727"/>
    <lineage>
        <taxon>Bacteria</taxon>
        <taxon>Pseudomonadati</taxon>
        <taxon>Pseudomonadota</taxon>
        <taxon>Alphaproteobacteria</taxon>
        <taxon>Hyphomicrobiales</taxon>
        <taxon>Devosiaceae</taxon>
        <taxon>Devosia</taxon>
    </lineage>
</organism>
<sequence>MPAYRSSAEADVRGAVVDRLRQRRPEARIIHEINVSTYGPNRIDVLAVSPVEIIAVEIKSAKDKLDRLPKQIESMKGCAHHVIAALHDKFLVEKETGPHAAHFERDGKFYLKTLPDGMSLYSSRLSYWVFPEVRRALGSASHDSLEKWQLPSQQFEAALPAGAIDLLWRDELAWLCGSLGIAAGRRSTMPEMVATLRWHCNGRELTKGICAALRRRECVEADAPISLAS</sequence>
<evidence type="ECO:0000313" key="2">
    <source>
        <dbReference type="Proteomes" id="UP000033649"/>
    </source>
</evidence>
<dbReference type="OrthoDB" id="3358108at2"/>
<dbReference type="Proteomes" id="UP000033649">
    <property type="component" value="Unassembled WGS sequence"/>
</dbReference>
<proteinExistence type="predicted"/>
<evidence type="ECO:0008006" key="3">
    <source>
        <dbReference type="Google" id="ProtNLM"/>
    </source>
</evidence>
<evidence type="ECO:0000313" key="1">
    <source>
        <dbReference type="EMBL" id="KKB09389.1"/>
    </source>
</evidence>
<protein>
    <recommendedName>
        <fullName evidence="3">NERD domain-containing protein</fullName>
    </recommendedName>
</protein>
<keyword evidence="2" id="KW-1185">Reference proteome</keyword>
<dbReference type="STRING" id="429727.VE26_05480"/>
<dbReference type="EMBL" id="JZEY01000054">
    <property type="protein sequence ID" value="KKB09389.1"/>
    <property type="molecule type" value="Genomic_DNA"/>
</dbReference>
<name>A0A0F5FKG5_9HYPH</name>
<accession>A0A0F5FKG5</accession>